<evidence type="ECO:0000256" key="1">
    <source>
        <dbReference type="SAM" id="Phobius"/>
    </source>
</evidence>
<feature type="transmembrane region" description="Helical" evidence="1">
    <location>
        <begin position="61"/>
        <end position="80"/>
    </location>
</feature>
<name>A0A2T5G6D0_9BACL</name>
<feature type="transmembrane region" description="Helical" evidence="1">
    <location>
        <begin position="411"/>
        <end position="429"/>
    </location>
</feature>
<feature type="transmembrane region" description="Helical" evidence="1">
    <location>
        <begin position="343"/>
        <end position="369"/>
    </location>
</feature>
<organism evidence="2 3">
    <name type="scientific">Brockia lithotrophica</name>
    <dbReference type="NCBI Taxonomy" id="933949"/>
    <lineage>
        <taxon>Bacteria</taxon>
        <taxon>Bacillati</taxon>
        <taxon>Bacillota</taxon>
        <taxon>Bacilli</taxon>
        <taxon>Bacillales</taxon>
        <taxon>Bacillales Family X. Incertae Sedis</taxon>
        <taxon>Brockia</taxon>
    </lineage>
</organism>
<feature type="transmembrane region" description="Helical" evidence="1">
    <location>
        <begin position="101"/>
        <end position="128"/>
    </location>
</feature>
<evidence type="ECO:0000313" key="3">
    <source>
        <dbReference type="Proteomes" id="UP000244016"/>
    </source>
</evidence>
<feature type="transmembrane region" description="Helical" evidence="1">
    <location>
        <begin position="194"/>
        <end position="215"/>
    </location>
</feature>
<evidence type="ECO:0000313" key="2">
    <source>
        <dbReference type="EMBL" id="PTQ51728.1"/>
    </source>
</evidence>
<protein>
    <submittedName>
        <fullName evidence="2">Uncharacterized protein</fullName>
    </submittedName>
</protein>
<dbReference type="EMBL" id="PEBW01000004">
    <property type="protein sequence ID" value="PTQ51728.1"/>
    <property type="molecule type" value="Genomic_DNA"/>
</dbReference>
<accession>A0A2T5G6D0</accession>
<feature type="transmembrane region" description="Helical" evidence="1">
    <location>
        <begin position="140"/>
        <end position="160"/>
    </location>
</feature>
<comment type="caution">
    <text evidence="2">The sequence shown here is derived from an EMBL/GenBank/DDBJ whole genome shotgun (WGS) entry which is preliminary data.</text>
</comment>
<keyword evidence="1" id="KW-0812">Transmembrane</keyword>
<dbReference type="Proteomes" id="UP000244016">
    <property type="component" value="Unassembled WGS sequence"/>
</dbReference>
<feature type="transmembrane region" description="Helical" evidence="1">
    <location>
        <begin position="441"/>
        <end position="460"/>
    </location>
</feature>
<gene>
    <name evidence="2" type="ORF">BLITH_1366</name>
</gene>
<feature type="transmembrane region" description="Helical" evidence="1">
    <location>
        <begin position="21"/>
        <end position="41"/>
    </location>
</feature>
<sequence>MNWWLIGRLRLLEIRRSLMASVWDAPWVGIVVLLALLGLSLVDVALFQTFSAAPTQALDFWILYFVRILIVGTVLASLLVDARRLIPNGFPQALPVTDGALLFGSTAPLFLATGIFFLLLTAPVLLALAQRGYLSLPGMAVGGVGVVILMTSTAWLTLVGKLAAGRVWVLFGGAIGAILWFLTGTAWLDVFRPGPHLTGGIVMLLILDWLAWRWLLSRFSWPMGGGVRTRVDKPPLGHRWPFPYGRWAWLGYEFRNVLRDTNTKIILAIATGGIWLFLGLLVWRPWAGEGLAPFPYERGLLYVQPGLYLGAFSLALMVLRARGIDLPLETWIRSLPLRPADYILAKAVGTIALASMAWVILFIGVGFLIGLNVEILVLNLGPATLFALVTYSLALAWGVAVPVRDEDTLQGFMHVVLFALASVVLYRVAQLLESLFPRPVGFVMSSLGFISLGIGLAIIAEKWRRRDGP</sequence>
<proteinExistence type="predicted"/>
<keyword evidence="1" id="KW-0472">Membrane</keyword>
<dbReference type="AlphaFoldDB" id="A0A2T5G6D0"/>
<reference evidence="2 3" key="1">
    <citation type="submission" date="2017-08" db="EMBL/GenBank/DDBJ databases">
        <title>Burning lignite coal seam in the remote Altai Mountains harbors a hydrogen-driven thermophilic microbial community.</title>
        <authorList>
            <person name="Kadnikov V.V."/>
            <person name="Mardanov A.V."/>
            <person name="Ivasenko D."/>
            <person name="Beletsky A.V."/>
            <person name="Karnachuk O.V."/>
            <person name="Ravin N.V."/>
        </authorList>
    </citation>
    <scope>NUCLEOTIDE SEQUENCE [LARGE SCALE GENOMIC DNA]</scope>
    <source>
        <strain evidence="2">AL31</strain>
    </source>
</reference>
<feature type="transmembrane region" description="Helical" evidence="1">
    <location>
        <begin position="306"/>
        <end position="323"/>
    </location>
</feature>
<feature type="transmembrane region" description="Helical" evidence="1">
    <location>
        <begin position="167"/>
        <end position="188"/>
    </location>
</feature>
<feature type="transmembrane region" description="Helical" evidence="1">
    <location>
        <begin position="375"/>
        <end position="399"/>
    </location>
</feature>
<keyword evidence="1" id="KW-1133">Transmembrane helix</keyword>
<feature type="transmembrane region" description="Helical" evidence="1">
    <location>
        <begin position="265"/>
        <end position="286"/>
    </location>
</feature>